<sequence length="273" mass="29822">MTASFIAALVSCIGLVCGQYLTNGTFLTEGEYNVRYDTGTFGPEVEEFHYFFDQWHYAFTVGLLENTTYEDAYPSVEINTPIGDLITYIDGVAPDSYLLDVRFNLLSNVTDSGAGIAYIVDSPPDSNRTALIMFDLGSGECWRRLESDPSTLPVEGDVPSYNGVPFYPTSDYRSNGLYGIELSYYGDTLYYHSKSSEYLYSIPTSLLNSANASTDATAQAAVQNLGQKGGKSNGSASDSNGMVYMLMPESNAIYLWNSTTGAAEPYMDDNTLA</sequence>
<accession>A0A9W9D0S4</accession>
<comment type="subcellular location">
    <subcellularLocation>
        <location evidence="1">Secreted</location>
    </subcellularLocation>
</comment>
<evidence type="ECO:0000313" key="6">
    <source>
        <dbReference type="Proteomes" id="UP001140453"/>
    </source>
</evidence>
<evidence type="ECO:0000256" key="1">
    <source>
        <dbReference type="ARBA" id="ARBA00004613"/>
    </source>
</evidence>
<gene>
    <name evidence="5" type="ORF">N0V93_004124</name>
</gene>
<dbReference type="EMBL" id="JAPEVB010000002">
    <property type="protein sequence ID" value="KAJ4394904.1"/>
    <property type="molecule type" value="Genomic_DNA"/>
</dbReference>
<protein>
    <submittedName>
        <fullName evidence="5">Uncharacterized protein</fullName>
    </submittedName>
</protein>
<feature type="signal peptide" evidence="4">
    <location>
        <begin position="1"/>
        <end position="18"/>
    </location>
</feature>
<dbReference type="AlphaFoldDB" id="A0A9W9D0S4"/>
<dbReference type="PANTHER" id="PTHR10009">
    <property type="entry name" value="PROTEIN YELLOW-RELATED"/>
    <property type="match status" value="1"/>
</dbReference>
<comment type="caution">
    <text evidence="5">The sequence shown here is derived from an EMBL/GenBank/DDBJ whole genome shotgun (WGS) entry which is preliminary data.</text>
</comment>
<evidence type="ECO:0000313" key="5">
    <source>
        <dbReference type="EMBL" id="KAJ4394904.1"/>
    </source>
</evidence>
<reference evidence="5" key="1">
    <citation type="submission" date="2022-10" db="EMBL/GenBank/DDBJ databases">
        <title>Tapping the CABI collections for fungal endophytes: first genome assemblies for Collariella, Neodidymelliopsis, Ascochyta clinopodiicola, Didymella pomorum, Didymosphaeria variabile, Neocosmospora piperis and Neocucurbitaria cava.</title>
        <authorList>
            <person name="Hill R."/>
        </authorList>
    </citation>
    <scope>NUCLEOTIDE SEQUENCE</scope>
    <source>
        <strain evidence="5">IMI 355082</strain>
    </source>
</reference>
<keyword evidence="4" id="KW-0732">Signal</keyword>
<organism evidence="5 6">
    <name type="scientific">Gnomoniopsis smithogilvyi</name>
    <dbReference type="NCBI Taxonomy" id="1191159"/>
    <lineage>
        <taxon>Eukaryota</taxon>
        <taxon>Fungi</taxon>
        <taxon>Dikarya</taxon>
        <taxon>Ascomycota</taxon>
        <taxon>Pezizomycotina</taxon>
        <taxon>Sordariomycetes</taxon>
        <taxon>Sordariomycetidae</taxon>
        <taxon>Diaporthales</taxon>
        <taxon>Gnomoniaceae</taxon>
        <taxon>Gnomoniopsis</taxon>
    </lineage>
</organism>
<dbReference type="GO" id="GO:0005576">
    <property type="term" value="C:extracellular region"/>
    <property type="evidence" value="ECO:0007669"/>
    <property type="project" value="UniProtKB-SubCell"/>
</dbReference>
<dbReference type="InterPro" id="IPR017996">
    <property type="entry name" value="MRJP/yellow-related"/>
</dbReference>
<keyword evidence="3" id="KW-0964">Secreted</keyword>
<dbReference type="Proteomes" id="UP001140453">
    <property type="component" value="Unassembled WGS sequence"/>
</dbReference>
<dbReference type="SUPFAM" id="SSF63825">
    <property type="entry name" value="YWTD domain"/>
    <property type="match status" value="1"/>
</dbReference>
<evidence type="ECO:0000256" key="4">
    <source>
        <dbReference type="SAM" id="SignalP"/>
    </source>
</evidence>
<proteinExistence type="inferred from homology"/>
<dbReference type="OrthoDB" id="7776143at2759"/>
<evidence type="ECO:0000256" key="2">
    <source>
        <dbReference type="ARBA" id="ARBA00009127"/>
    </source>
</evidence>
<evidence type="ECO:0000256" key="3">
    <source>
        <dbReference type="ARBA" id="ARBA00022525"/>
    </source>
</evidence>
<dbReference type="Gene3D" id="2.120.10.30">
    <property type="entry name" value="TolB, C-terminal domain"/>
    <property type="match status" value="1"/>
</dbReference>
<feature type="chain" id="PRO_5040792761" evidence="4">
    <location>
        <begin position="19"/>
        <end position="273"/>
    </location>
</feature>
<comment type="similarity">
    <text evidence="2">Belongs to the major royal jelly protein family.</text>
</comment>
<dbReference type="Pfam" id="PF03022">
    <property type="entry name" value="MRJP"/>
    <property type="match status" value="1"/>
</dbReference>
<dbReference type="InterPro" id="IPR011042">
    <property type="entry name" value="6-blade_b-propeller_TolB-like"/>
</dbReference>
<name>A0A9W9D0S4_9PEZI</name>
<keyword evidence="6" id="KW-1185">Reference proteome</keyword>
<dbReference type="PANTHER" id="PTHR10009:SF18">
    <property type="entry name" value="PROTEIN YELLOW-LIKE PROTEIN"/>
    <property type="match status" value="1"/>
</dbReference>